<dbReference type="AlphaFoldDB" id="A0A2P5YKP0"/>
<evidence type="ECO:0000313" key="2">
    <source>
        <dbReference type="Proteomes" id="UP000239757"/>
    </source>
</evidence>
<proteinExistence type="predicted"/>
<sequence length="156" mass="17390">MAKAFYQMGLKYAQFKLPITVKGSIILLVVLGDGVQTTTSMVDFLVFDHLTAYSAIFGKPSIRMKKWKRLIGKDQKALPLPPACCMSHSHIAAEVNIIGKVGIDLEGLEAKPKNEILKVQLAEASKPIHLYRNDPKKVTQIVLVFLPKKMKAWNLC</sequence>
<organism evidence="1 2">
    <name type="scientific">Gossypium barbadense</name>
    <name type="common">Sea Island cotton</name>
    <name type="synonym">Hibiscus barbadensis</name>
    <dbReference type="NCBI Taxonomy" id="3634"/>
    <lineage>
        <taxon>Eukaryota</taxon>
        <taxon>Viridiplantae</taxon>
        <taxon>Streptophyta</taxon>
        <taxon>Embryophyta</taxon>
        <taxon>Tracheophyta</taxon>
        <taxon>Spermatophyta</taxon>
        <taxon>Magnoliopsida</taxon>
        <taxon>eudicotyledons</taxon>
        <taxon>Gunneridae</taxon>
        <taxon>Pentapetalae</taxon>
        <taxon>rosids</taxon>
        <taxon>malvids</taxon>
        <taxon>Malvales</taxon>
        <taxon>Malvaceae</taxon>
        <taxon>Malvoideae</taxon>
        <taxon>Gossypium</taxon>
    </lineage>
</organism>
<name>A0A2P5YKP0_GOSBA</name>
<dbReference type="EMBL" id="KZ663062">
    <property type="protein sequence ID" value="PPS16143.1"/>
    <property type="molecule type" value="Genomic_DNA"/>
</dbReference>
<dbReference type="OrthoDB" id="1727395at2759"/>
<protein>
    <submittedName>
        <fullName evidence="1">Uncharacterized protein</fullName>
    </submittedName>
</protein>
<dbReference type="Proteomes" id="UP000239757">
    <property type="component" value="Unassembled WGS sequence"/>
</dbReference>
<reference evidence="1 2" key="1">
    <citation type="submission" date="2015-01" db="EMBL/GenBank/DDBJ databases">
        <title>Genome of allotetraploid Gossypium barbadense reveals genomic plasticity and fiber elongation in cotton evolution.</title>
        <authorList>
            <person name="Chen X."/>
            <person name="Liu X."/>
            <person name="Zhao B."/>
            <person name="Zheng H."/>
            <person name="Hu Y."/>
            <person name="Lu G."/>
            <person name="Yang C."/>
            <person name="Chen J."/>
            <person name="Shan C."/>
            <person name="Zhang L."/>
            <person name="Zhou Y."/>
            <person name="Wang L."/>
            <person name="Guo W."/>
            <person name="Bai Y."/>
            <person name="Ruan J."/>
            <person name="Shangguan X."/>
            <person name="Mao Y."/>
            <person name="Jiang J."/>
            <person name="Zhu Y."/>
            <person name="Lei J."/>
            <person name="Kang H."/>
            <person name="Chen S."/>
            <person name="He X."/>
            <person name="Wang R."/>
            <person name="Wang Y."/>
            <person name="Chen J."/>
            <person name="Wang L."/>
            <person name="Yu S."/>
            <person name="Wang B."/>
            <person name="Wei J."/>
            <person name="Song S."/>
            <person name="Lu X."/>
            <person name="Gao Z."/>
            <person name="Gu W."/>
            <person name="Deng X."/>
            <person name="Ma D."/>
            <person name="Wang S."/>
            <person name="Liang W."/>
            <person name="Fang L."/>
            <person name="Cai C."/>
            <person name="Zhu X."/>
            <person name="Zhou B."/>
            <person name="Zhang Y."/>
            <person name="Chen Z."/>
            <person name="Xu S."/>
            <person name="Zhu R."/>
            <person name="Wang S."/>
            <person name="Zhang T."/>
            <person name="Zhao G."/>
        </authorList>
    </citation>
    <scope>NUCLEOTIDE SEQUENCE [LARGE SCALE GENOMIC DNA]</scope>
    <source>
        <strain evidence="2">cv. Xinhai21</strain>
        <tissue evidence="1">Leaf</tissue>
    </source>
</reference>
<evidence type="ECO:0000313" key="1">
    <source>
        <dbReference type="EMBL" id="PPS16143.1"/>
    </source>
</evidence>
<gene>
    <name evidence="1" type="ORF">GOBAR_AA04429</name>
</gene>
<accession>A0A2P5YKP0</accession>